<dbReference type="HOGENOM" id="CLU_016047_0_0_6"/>
<dbReference type="Proteomes" id="UP000032266">
    <property type="component" value="Chromosome"/>
</dbReference>
<keyword evidence="4 7" id="KW-0812">Transmembrane</keyword>
<dbReference type="InterPro" id="IPR051393">
    <property type="entry name" value="ABC_transporter_permease"/>
</dbReference>
<proteinExistence type="inferred from homology"/>
<evidence type="ECO:0000256" key="4">
    <source>
        <dbReference type="ARBA" id="ARBA00022692"/>
    </source>
</evidence>
<comment type="similarity">
    <text evidence="7">Belongs to the binding-protein-dependent transport system permease family.</text>
</comment>
<feature type="transmembrane region" description="Helical" evidence="7">
    <location>
        <begin position="147"/>
        <end position="166"/>
    </location>
</feature>
<comment type="subcellular location">
    <subcellularLocation>
        <location evidence="1 7">Cell membrane</location>
        <topology evidence="1 7">Multi-pass membrane protein</topology>
    </subcellularLocation>
</comment>
<feature type="transmembrane region" description="Helical" evidence="7">
    <location>
        <begin position="6"/>
        <end position="32"/>
    </location>
</feature>
<feature type="transmembrane region" description="Helical" evidence="7">
    <location>
        <begin position="203"/>
        <end position="225"/>
    </location>
</feature>
<keyword evidence="3" id="KW-1003">Cell membrane</keyword>
<evidence type="ECO:0000256" key="5">
    <source>
        <dbReference type="ARBA" id="ARBA00022989"/>
    </source>
</evidence>
<dbReference type="PANTHER" id="PTHR30193">
    <property type="entry name" value="ABC TRANSPORTER PERMEASE PROTEIN"/>
    <property type="match status" value="1"/>
</dbReference>
<keyword evidence="2 7" id="KW-0813">Transport</keyword>
<dbReference type="PANTHER" id="PTHR30193:SF18">
    <property type="entry name" value="OSMOPROTECTIVE COMPOUNDS UPTAKE PERMEASE PROTEIN GGTC"/>
    <property type="match status" value="1"/>
</dbReference>
<keyword evidence="5 7" id="KW-1133">Transmembrane helix</keyword>
<keyword evidence="6 7" id="KW-0472">Membrane</keyword>
<feature type="transmembrane region" description="Helical" evidence="7">
    <location>
        <begin position="114"/>
        <end position="135"/>
    </location>
</feature>
<dbReference type="AlphaFoldDB" id="A0A0C5VQG0"/>
<evidence type="ECO:0000256" key="6">
    <source>
        <dbReference type="ARBA" id="ARBA00023136"/>
    </source>
</evidence>
<feature type="transmembrane region" description="Helical" evidence="7">
    <location>
        <begin position="246"/>
        <end position="271"/>
    </location>
</feature>
<evidence type="ECO:0000256" key="2">
    <source>
        <dbReference type="ARBA" id="ARBA00022448"/>
    </source>
</evidence>
<evidence type="ECO:0000256" key="3">
    <source>
        <dbReference type="ARBA" id="ARBA00022475"/>
    </source>
</evidence>
<organism evidence="9 10">
    <name type="scientific">Gynuella sunshinyii YC6258</name>
    <dbReference type="NCBI Taxonomy" id="1445510"/>
    <lineage>
        <taxon>Bacteria</taxon>
        <taxon>Pseudomonadati</taxon>
        <taxon>Pseudomonadota</taxon>
        <taxon>Gammaproteobacteria</taxon>
        <taxon>Oceanospirillales</taxon>
        <taxon>Saccharospirillaceae</taxon>
        <taxon>Gynuella</taxon>
    </lineage>
</organism>
<dbReference type="InterPro" id="IPR035906">
    <property type="entry name" value="MetI-like_sf"/>
</dbReference>
<feature type="transmembrane region" description="Helical" evidence="7">
    <location>
        <begin position="307"/>
        <end position="326"/>
    </location>
</feature>
<evidence type="ECO:0000256" key="1">
    <source>
        <dbReference type="ARBA" id="ARBA00004651"/>
    </source>
</evidence>
<dbReference type="SUPFAM" id="SSF160964">
    <property type="entry name" value="MalF N-terminal region-like"/>
    <property type="match status" value="1"/>
</dbReference>
<keyword evidence="9" id="KW-0762">Sugar transport</keyword>
<dbReference type="GO" id="GO:0055085">
    <property type="term" value="P:transmembrane transport"/>
    <property type="evidence" value="ECO:0007669"/>
    <property type="project" value="InterPro"/>
</dbReference>
<sequence>MLQQLFGAATAIVLSVGVCVAFFYGANALLDYYATASGLDHRSRDRRERVRSIVQPLIFVGPALLLLSIFLIYPVIKTVQYSFMDRGSFEWVGLANYVWAFHDQEFLQSIGNNILWLIIVPSMSTFLGLLIAYLTDRIWWGQIARTLIFLPMAISFLAASVIWKFVYDYRGPDSEQIGLLNAFWVGLGGEPQAWITLPFWNNIFLMIILIWIQTGFAMVILGAAMRGVPEETLEAAHMEGANEMQIFFKIIIPQVLGTILVVWTTITITVLKVFDIVYAMTNGQWDTEVIANMMFDTMFRAGDAGRGSAIAVVLMVAVLPIMWWNIRNVRKEEI</sequence>
<dbReference type="Gene3D" id="1.10.3720.10">
    <property type="entry name" value="MetI-like"/>
    <property type="match status" value="1"/>
</dbReference>
<reference evidence="9 10" key="1">
    <citation type="submission" date="2014-01" db="EMBL/GenBank/DDBJ databases">
        <title>Full genme sequencing of cellulolytic bacterium Gynuella sunshinyii YC6258T gen. nov., sp. nov.</title>
        <authorList>
            <person name="Khan H."/>
            <person name="Chung E.J."/>
            <person name="Chung Y.R."/>
        </authorList>
    </citation>
    <scope>NUCLEOTIDE SEQUENCE [LARGE SCALE GENOMIC DNA]</scope>
    <source>
        <strain evidence="9 10">YC6258</strain>
    </source>
</reference>
<name>A0A0C5VQG0_9GAMM</name>
<keyword evidence="10" id="KW-1185">Reference proteome</keyword>
<evidence type="ECO:0000313" key="10">
    <source>
        <dbReference type="Proteomes" id="UP000032266"/>
    </source>
</evidence>
<dbReference type="CDD" id="cd06261">
    <property type="entry name" value="TM_PBP2"/>
    <property type="match status" value="1"/>
</dbReference>
<dbReference type="PROSITE" id="PS50928">
    <property type="entry name" value="ABC_TM1"/>
    <property type="match status" value="1"/>
</dbReference>
<gene>
    <name evidence="9" type="ORF">YC6258_00464</name>
</gene>
<dbReference type="STRING" id="1445510.YC6258_00464"/>
<evidence type="ECO:0000259" key="8">
    <source>
        <dbReference type="PROSITE" id="PS50928"/>
    </source>
</evidence>
<evidence type="ECO:0000256" key="7">
    <source>
        <dbReference type="RuleBase" id="RU363032"/>
    </source>
</evidence>
<dbReference type="OrthoDB" id="8417460at2"/>
<protein>
    <submittedName>
        <fullName evidence="9">ABC-type sugar transport system, permease component</fullName>
    </submittedName>
</protein>
<evidence type="ECO:0000313" key="9">
    <source>
        <dbReference type="EMBL" id="AJQ92514.1"/>
    </source>
</evidence>
<dbReference type="EMBL" id="CP007142">
    <property type="protein sequence ID" value="AJQ92514.1"/>
    <property type="molecule type" value="Genomic_DNA"/>
</dbReference>
<dbReference type="SUPFAM" id="SSF161098">
    <property type="entry name" value="MetI-like"/>
    <property type="match status" value="1"/>
</dbReference>
<dbReference type="RefSeq" id="WP_044615559.1">
    <property type="nucleotide sequence ID" value="NZ_CP007142.1"/>
</dbReference>
<dbReference type="GO" id="GO:0005886">
    <property type="term" value="C:plasma membrane"/>
    <property type="evidence" value="ECO:0007669"/>
    <property type="project" value="UniProtKB-SubCell"/>
</dbReference>
<accession>A0A0C5VQG0</accession>
<dbReference type="KEGG" id="gsn:YC6258_00464"/>
<dbReference type="Pfam" id="PF00528">
    <property type="entry name" value="BPD_transp_1"/>
    <property type="match status" value="1"/>
</dbReference>
<dbReference type="InterPro" id="IPR000515">
    <property type="entry name" value="MetI-like"/>
</dbReference>
<dbReference type="PATRIC" id="fig|1445510.3.peg.450"/>
<feature type="domain" description="ABC transmembrane type-1" evidence="8">
    <location>
        <begin position="110"/>
        <end position="325"/>
    </location>
</feature>
<feature type="transmembrane region" description="Helical" evidence="7">
    <location>
        <begin position="53"/>
        <end position="76"/>
    </location>
</feature>